<evidence type="ECO:0000313" key="7">
    <source>
        <dbReference type="Proteomes" id="UP001205105"/>
    </source>
</evidence>
<dbReference type="InterPro" id="IPR051019">
    <property type="entry name" value="VLCFA-Steroid_DH"/>
</dbReference>
<dbReference type="GO" id="GO:0016491">
    <property type="term" value="F:oxidoreductase activity"/>
    <property type="evidence" value="ECO:0007669"/>
    <property type="project" value="UniProtKB-KW"/>
</dbReference>
<comment type="similarity">
    <text evidence="1 4">Belongs to the short-chain dehydrogenases/reductases (SDR) family.</text>
</comment>
<accession>A0AAD5H8Q3</accession>
<keyword evidence="2" id="KW-0521">NADP</keyword>
<dbReference type="SUPFAM" id="SSF51735">
    <property type="entry name" value="NAD(P)-binding Rossmann-fold domains"/>
    <property type="match status" value="1"/>
</dbReference>
<keyword evidence="3" id="KW-0560">Oxidoreductase</keyword>
<name>A0AAD5H8Q3_9CHLO</name>
<evidence type="ECO:0000256" key="2">
    <source>
        <dbReference type="ARBA" id="ARBA00022857"/>
    </source>
</evidence>
<dbReference type="PRINTS" id="PR00081">
    <property type="entry name" value="GDHRDH"/>
</dbReference>
<keyword evidence="7" id="KW-1185">Reference proteome</keyword>
<dbReference type="FunFam" id="3.40.50.720:FF:000137">
    <property type="entry name" value="Hydroxysteroid (17-beta) dehydrogenase 3"/>
    <property type="match status" value="1"/>
</dbReference>
<evidence type="ECO:0000256" key="4">
    <source>
        <dbReference type="RuleBase" id="RU000363"/>
    </source>
</evidence>
<evidence type="ECO:0000313" key="6">
    <source>
        <dbReference type="EMBL" id="KAI7845568.1"/>
    </source>
</evidence>
<comment type="caution">
    <text evidence="6">The sequence shown here is derived from an EMBL/GenBank/DDBJ whole genome shotgun (WGS) entry which is preliminary data.</text>
</comment>
<dbReference type="EMBL" id="JADXDR010000015">
    <property type="protein sequence ID" value="KAI7845568.1"/>
    <property type="molecule type" value="Genomic_DNA"/>
</dbReference>
<evidence type="ECO:0000256" key="3">
    <source>
        <dbReference type="ARBA" id="ARBA00023002"/>
    </source>
</evidence>
<protein>
    <submittedName>
        <fullName evidence="6">Uncharacterized protein</fullName>
    </submittedName>
</protein>
<keyword evidence="5" id="KW-0812">Transmembrane</keyword>
<dbReference type="CDD" id="cd05356">
    <property type="entry name" value="17beta-HSD1_like_SDR_c"/>
    <property type="match status" value="1"/>
</dbReference>
<evidence type="ECO:0000256" key="1">
    <source>
        <dbReference type="ARBA" id="ARBA00006484"/>
    </source>
</evidence>
<proteinExistence type="inferred from homology"/>
<feature type="transmembrane region" description="Helical" evidence="5">
    <location>
        <begin position="28"/>
        <end position="46"/>
    </location>
</feature>
<dbReference type="PANTHER" id="PTHR43899">
    <property type="entry name" value="RH59310P"/>
    <property type="match status" value="1"/>
</dbReference>
<dbReference type="InterPro" id="IPR002347">
    <property type="entry name" value="SDR_fam"/>
</dbReference>
<dbReference type="AlphaFoldDB" id="A0AAD5H8Q3"/>
<dbReference type="PRINTS" id="PR00080">
    <property type="entry name" value="SDRFAMILY"/>
</dbReference>
<sequence>MAGAPEAMLRVQELLQAAVGAAVARRRVVLLAVAFYLAYATLRLLVRAARFVHTYFIRPDIDPKTFGSWAVVTGATDGMGRALAHQLAQKGLNIMLISRSEPKLRECAAELKERYGVDTRWLAADLCKAGPETYNPIRAALQSIEVGILVNNAGLGPIDGVPEYLEEQPPQFIVDLVTINCLMPTMLTKMVLAGMRERKRGLIINVGSIIANFDAPLVAAYGASKRFLDNLSVSVNAEYEQFGVRVQNLWAGSVATKMPGIKTASLAVPSPATWAAAAMRQLGREDSITPYWVHAVIDGMMRATPTSVLNRNVRAAMQQKRLEAKQRKAA</sequence>
<organism evidence="6 7">
    <name type="scientific">Chlorella ohadii</name>
    <dbReference type="NCBI Taxonomy" id="2649997"/>
    <lineage>
        <taxon>Eukaryota</taxon>
        <taxon>Viridiplantae</taxon>
        <taxon>Chlorophyta</taxon>
        <taxon>core chlorophytes</taxon>
        <taxon>Trebouxiophyceae</taxon>
        <taxon>Chlorellales</taxon>
        <taxon>Chlorellaceae</taxon>
        <taxon>Chlorella clade</taxon>
        <taxon>Chlorella</taxon>
    </lineage>
</organism>
<dbReference type="Gene3D" id="3.40.50.720">
    <property type="entry name" value="NAD(P)-binding Rossmann-like Domain"/>
    <property type="match status" value="1"/>
</dbReference>
<keyword evidence="5" id="KW-0472">Membrane</keyword>
<dbReference type="PIRSF" id="PIRSF000126">
    <property type="entry name" value="11-beta-HSD1"/>
    <property type="match status" value="1"/>
</dbReference>
<gene>
    <name evidence="6" type="ORF">COHA_000857</name>
</gene>
<dbReference type="Pfam" id="PF00106">
    <property type="entry name" value="adh_short"/>
    <property type="match status" value="1"/>
</dbReference>
<dbReference type="PANTHER" id="PTHR43899:SF13">
    <property type="entry name" value="RH59310P"/>
    <property type="match status" value="1"/>
</dbReference>
<reference evidence="6" key="1">
    <citation type="submission" date="2020-11" db="EMBL/GenBank/DDBJ databases">
        <title>Chlorella ohadii genome sequencing and assembly.</title>
        <authorList>
            <person name="Murik O."/>
            <person name="Treves H."/>
            <person name="Kedem I."/>
            <person name="Shotland Y."/>
            <person name="Kaplan A."/>
        </authorList>
    </citation>
    <scope>NUCLEOTIDE SEQUENCE</scope>
    <source>
        <strain evidence="6">1</strain>
    </source>
</reference>
<evidence type="ECO:0000256" key="5">
    <source>
        <dbReference type="SAM" id="Phobius"/>
    </source>
</evidence>
<dbReference type="InterPro" id="IPR036291">
    <property type="entry name" value="NAD(P)-bd_dom_sf"/>
</dbReference>
<keyword evidence="5" id="KW-1133">Transmembrane helix</keyword>
<dbReference type="Proteomes" id="UP001205105">
    <property type="component" value="Unassembled WGS sequence"/>
</dbReference>